<protein>
    <submittedName>
        <fullName evidence="2">Uncharacterized protein</fullName>
    </submittedName>
</protein>
<dbReference type="Proteomes" id="UP000828251">
    <property type="component" value="Unassembled WGS sequence"/>
</dbReference>
<keyword evidence="3" id="KW-1185">Reference proteome</keyword>
<organism evidence="2 3">
    <name type="scientific">Gossypium stocksii</name>
    <dbReference type="NCBI Taxonomy" id="47602"/>
    <lineage>
        <taxon>Eukaryota</taxon>
        <taxon>Viridiplantae</taxon>
        <taxon>Streptophyta</taxon>
        <taxon>Embryophyta</taxon>
        <taxon>Tracheophyta</taxon>
        <taxon>Spermatophyta</taxon>
        <taxon>Magnoliopsida</taxon>
        <taxon>eudicotyledons</taxon>
        <taxon>Gunneridae</taxon>
        <taxon>Pentapetalae</taxon>
        <taxon>rosids</taxon>
        <taxon>malvids</taxon>
        <taxon>Malvales</taxon>
        <taxon>Malvaceae</taxon>
        <taxon>Malvoideae</taxon>
        <taxon>Gossypium</taxon>
    </lineage>
</organism>
<sequence length="95" mass="11478">MDSQDVTTQWDTWLVQYQPYHKEILKAIQEYYENILDPSEWSQDYPWYCSQINLNKIRIQDEQEDKVEEEKSEDEDNYSESSLDSAQFPRSNTNS</sequence>
<evidence type="ECO:0000256" key="1">
    <source>
        <dbReference type="SAM" id="MobiDB-lite"/>
    </source>
</evidence>
<name>A0A9D3ZM34_9ROSI</name>
<feature type="compositionally biased region" description="Acidic residues" evidence="1">
    <location>
        <begin position="62"/>
        <end position="78"/>
    </location>
</feature>
<dbReference type="AlphaFoldDB" id="A0A9D3ZM34"/>
<evidence type="ECO:0000313" key="3">
    <source>
        <dbReference type="Proteomes" id="UP000828251"/>
    </source>
</evidence>
<proteinExistence type="predicted"/>
<dbReference type="EMBL" id="JAIQCV010000011">
    <property type="protein sequence ID" value="KAH1047956.1"/>
    <property type="molecule type" value="Genomic_DNA"/>
</dbReference>
<evidence type="ECO:0000313" key="2">
    <source>
        <dbReference type="EMBL" id="KAH1047956.1"/>
    </source>
</evidence>
<gene>
    <name evidence="2" type="ORF">J1N35_038740</name>
</gene>
<dbReference type="OrthoDB" id="10340709at2759"/>
<reference evidence="2 3" key="1">
    <citation type="journal article" date="2021" name="Plant Biotechnol. J.">
        <title>Multi-omics assisted identification of the key and species-specific regulatory components of drought-tolerant mechanisms in Gossypium stocksii.</title>
        <authorList>
            <person name="Yu D."/>
            <person name="Ke L."/>
            <person name="Zhang D."/>
            <person name="Wu Y."/>
            <person name="Sun Y."/>
            <person name="Mei J."/>
            <person name="Sun J."/>
            <person name="Sun Y."/>
        </authorList>
    </citation>
    <scope>NUCLEOTIDE SEQUENCE [LARGE SCALE GENOMIC DNA]</scope>
    <source>
        <strain evidence="3">cv. E1</strain>
        <tissue evidence="2">Leaf</tissue>
    </source>
</reference>
<accession>A0A9D3ZM34</accession>
<comment type="caution">
    <text evidence="2">The sequence shown here is derived from an EMBL/GenBank/DDBJ whole genome shotgun (WGS) entry which is preliminary data.</text>
</comment>
<feature type="region of interest" description="Disordered" evidence="1">
    <location>
        <begin position="62"/>
        <end position="95"/>
    </location>
</feature>